<gene>
    <name evidence="3" type="ORF">ABG768_024645</name>
</gene>
<dbReference type="PROSITE" id="PS00615">
    <property type="entry name" value="C_TYPE_LECTIN_1"/>
    <property type="match status" value="1"/>
</dbReference>
<feature type="domain" description="C-type lectin" evidence="2">
    <location>
        <begin position="35"/>
        <end position="137"/>
    </location>
</feature>
<dbReference type="PANTHER" id="PTHR45784:SF3">
    <property type="entry name" value="C-TYPE LECTIN DOMAIN FAMILY 4 MEMBER K-LIKE-RELATED"/>
    <property type="match status" value="1"/>
</dbReference>
<protein>
    <recommendedName>
        <fullName evidence="2">C-type lectin domain-containing protein</fullName>
    </recommendedName>
</protein>
<proteinExistence type="predicted"/>
<evidence type="ECO:0000313" key="3">
    <source>
        <dbReference type="EMBL" id="KAK9971271.1"/>
    </source>
</evidence>
<dbReference type="SUPFAM" id="SSF56436">
    <property type="entry name" value="C-type lectin-like"/>
    <property type="match status" value="1"/>
</dbReference>
<dbReference type="InterPro" id="IPR016187">
    <property type="entry name" value="CTDL_fold"/>
</dbReference>
<dbReference type="PANTHER" id="PTHR45784">
    <property type="entry name" value="C-TYPE LECTIN DOMAIN FAMILY 20 MEMBER A-RELATED"/>
    <property type="match status" value="1"/>
</dbReference>
<dbReference type="PROSITE" id="PS50041">
    <property type="entry name" value="C_TYPE_LECTIN_2"/>
    <property type="match status" value="1"/>
</dbReference>
<dbReference type="InterPro" id="IPR001304">
    <property type="entry name" value="C-type_lectin-like"/>
</dbReference>
<dbReference type="Gene3D" id="3.10.100.10">
    <property type="entry name" value="Mannose-Binding Protein A, subunit A"/>
    <property type="match status" value="1"/>
</dbReference>
<sequence>MTSGAGGGRQIVLLHSHYDKMYPLLHVTFSWLHEFVYVPGPMNWTNAQKYCRQHYSDLATVNDQADHDELLKTVGMGHVWLGLSRTTYPGSYVWSDQSSSTFTKWFPEKPDNQLCAKVYNGFWYDSNCKYTNAFACYIDRKRQIVKLEVKSSQNLNDPGVMDKILSKMEQILKEKGVTEYAKLSWRTQSDGNVFQKKEQKSDATKQTCISNLQK</sequence>
<organism evidence="3 4">
    <name type="scientific">Culter alburnus</name>
    <name type="common">Topmouth culter</name>
    <dbReference type="NCBI Taxonomy" id="194366"/>
    <lineage>
        <taxon>Eukaryota</taxon>
        <taxon>Metazoa</taxon>
        <taxon>Chordata</taxon>
        <taxon>Craniata</taxon>
        <taxon>Vertebrata</taxon>
        <taxon>Euteleostomi</taxon>
        <taxon>Actinopterygii</taxon>
        <taxon>Neopterygii</taxon>
        <taxon>Teleostei</taxon>
        <taxon>Ostariophysi</taxon>
        <taxon>Cypriniformes</taxon>
        <taxon>Xenocyprididae</taxon>
        <taxon>Xenocypridinae</taxon>
        <taxon>Culter</taxon>
    </lineage>
</organism>
<evidence type="ECO:0000313" key="4">
    <source>
        <dbReference type="Proteomes" id="UP001479290"/>
    </source>
</evidence>
<dbReference type="InterPro" id="IPR016186">
    <property type="entry name" value="C-type_lectin-like/link_sf"/>
</dbReference>
<dbReference type="Proteomes" id="UP001479290">
    <property type="component" value="Unassembled WGS sequence"/>
</dbReference>
<keyword evidence="4" id="KW-1185">Reference proteome</keyword>
<dbReference type="InterPro" id="IPR018378">
    <property type="entry name" value="C-type_lectin_CS"/>
</dbReference>
<dbReference type="EMBL" id="JAWDJR010000007">
    <property type="protein sequence ID" value="KAK9971271.1"/>
    <property type="molecule type" value="Genomic_DNA"/>
</dbReference>
<reference evidence="3 4" key="1">
    <citation type="submission" date="2024-05" db="EMBL/GenBank/DDBJ databases">
        <title>A high-quality chromosomal-level genome assembly of Topmouth culter (Culter alburnus).</title>
        <authorList>
            <person name="Zhao H."/>
        </authorList>
    </citation>
    <scope>NUCLEOTIDE SEQUENCE [LARGE SCALE GENOMIC DNA]</scope>
    <source>
        <strain evidence="3">CATC2023</strain>
        <tissue evidence="3">Muscle</tissue>
    </source>
</reference>
<keyword evidence="1" id="KW-1015">Disulfide bond</keyword>
<dbReference type="AlphaFoldDB" id="A0AAW2ACF7"/>
<name>A0AAW2ACF7_CULAL</name>
<accession>A0AAW2ACF7</accession>
<dbReference type="SMART" id="SM00034">
    <property type="entry name" value="CLECT"/>
    <property type="match status" value="1"/>
</dbReference>
<evidence type="ECO:0000259" key="2">
    <source>
        <dbReference type="PROSITE" id="PS50041"/>
    </source>
</evidence>
<comment type="caution">
    <text evidence="3">The sequence shown here is derived from an EMBL/GenBank/DDBJ whole genome shotgun (WGS) entry which is preliminary data.</text>
</comment>
<dbReference type="Pfam" id="PF00059">
    <property type="entry name" value="Lectin_C"/>
    <property type="match status" value="1"/>
</dbReference>
<evidence type="ECO:0000256" key="1">
    <source>
        <dbReference type="ARBA" id="ARBA00023157"/>
    </source>
</evidence>